<feature type="domain" description="Phosphoadenosine phosphosulphate reductase" evidence="1">
    <location>
        <begin position="22"/>
        <end position="195"/>
    </location>
</feature>
<gene>
    <name evidence="2" type="ORF">GR138_12975</name>
</gene>
<proteinExistence type="predicted"/>
<organism evidence="2 3">
    <name type="scientific">Shinella kummerowiae</name>
    <dbReference type="NCBI Taxonomy" id="417745"/>
    <lineage>
        <taxon>Bacteria</taxon>
        <taxon>Pseudomonadati</taxon>
        <taxon>Pseudomonadota</taxon>
        <taxon>Alphaproteobacteria</taxon>
        <taxon>Hyphomicrobiales</taxon>
        <taxon>Rhizobiaceae</taxon>
        <taxon>Shinella</taxon>
    </lineage>
</organism>
<name>A0A6N8SAL3_9HYPH</name>
<dbReference type="RefSeq" id="WP_160859651.1">
    <property type="nucleotide sequence ID" value="NZ_WUMK01000004.1"/>
</dbReference>
<protein>
    <submittedName>
        <fullName evidence="2">Phosphoadenosine phosphosulfate reductase family protein</fullName>
    </submittedName>
</protein>
<comment type="caution">
    <text evidence="2">The sequence shown here is derived from an EMBL/GenBank/DDBJ whole genome shotgun (WGS) entry which is preliminary data.</text>
</comment>
<reference evidence="2 3" key="1">
    <citation type="submission" date="2019-12" db="EMBL/GenBank/DDBJ databases">
        <title>Shinella kummerowiae sp. nov., a symbiotic bacterium isolated from root nodules of the herbal legume Kummerowia stipulacea.</title>
        <authorList>
            <person name="Gao J."/>
        </authorList>
    </citation>
    <scope>NUCLEOTIDE SEQUENCE [LARGE SCALE GENOMIC DNA]</scope>
    <source>
        <strain evidence="2 3">CCBAU 25048</strain>
    </source>
</reference>
<dbReference type="Proteomes" id="UP000435802">
    <property type="component" value="Unassembled WGS sequence"/>
</dbReference>
<keyword evidence="3" id="KW-1185">Reference proteome</keyword>
<sequence length="267" mass="30098">MKIDSSLKILREAIDQFNPTHIVSMVSGGQDSAASDQVAEELDVKIDFRIHGFTRTGIKETTDHVREVYGRKGEYVEADAGTAYEDYVLRKGFFGKGIDAHGFAYRVLKATPFRKAVSREIRQGKRGVRVLLLNGARKDESENRKKHLQTYRADPASPGNIWVNIIHDWTQDDRDEYLKRCQTPINPVAKALCRSGECMCGTMQTQAERVEAAALYPKWGEWLTELEKEAMRLHGFGWGQKSPKPAKGQGDLFAPMCKDCMTRGGQE</sequence>
<dbReference type="InterPro" id="IPR014729">
    <property type="entry name" value="Rossmann-like_a/b/a_fold"/>
</dbReference>
<dbReference type="EMBL" id="WUMK01000004">
    <property type="protein sequence ID" value="MXN46104.1"/>
    <property type="molecule type" value="Genomic_DNA"/>
</dbReference>
<dbReference type="GO" id="GO:0003824">
    <property type="term" value="F:catalytic activity"/>
    <property type="evidence" value="ECO:0007669"/>
    <property type="project" value="InterPro"/>
</dbReference>
<evidence type="ECO:0000259" key="1">
    <source>
        <dbReference type="Pfam" id="PF01507"/>
    </source>
</evidence>
<dbReference type="Pfam" id="PF01507">
    <property type="entry name" value="PAPS_reduct"/>
    <property type="match status" value="1"/>
</dbReference>
<evidence type="ECO:0000313" key="3">
    <source>
        <dbReference type="Proteomes" id="UP000435802"/>
    </source>
</evidence>
<accession>A0A6N8SAL3</accession>
<evidence type="ECO:0000313" key="2">
    <source>
        <dbReference type="EMBL" id="MXN46104.1"/>
    </source>
</evidence>
<dbReference type="SUPFAM" id="SSF52402">
    <property type="entry name" value="Adenine nucleotide alpha hydrolases-like"/>
    <property type="match status" value="1"/>
</dbReference>
<dbReference type="InterPro" id="IPR002500">
    <property type="entry name" value="PAPS_reduct_dom"/>
</dbReference>
<dbReference type="OrthoDB" id="9794018at2"/>
<dbReference type="Gene3D" id="3.40.50.620">
    <property type="entry name" value="HUPs"/>
    <property type="match status" value="1"/>
</dbReference>
<dbReference type="AlphaFoldDB" id="A0A6N8SAL3"/>